<evidence type="ECO:0000313" key="1">
    <source>
        <dbReference type="EMBL" id="MBX66845.1"/>
    </source>
</evidence>
<sequence>MTKTTRCSTANPKWRWIKKVVIYVQMTRNKKYLANHIMLILSARTRF</sequence>
<proteinExistence type="predicted"/>
<accession>A0A2P2QIV7</accession>
<protein>
    <submittedName>
        <fullName evidence="1">Uncharacterized protein</fullName>
    </submittedName>
</protein>
<name>A0A2P2QIV7_RHIMU</name>
<dbReference type="AlphaFoldDB" id="A0A2P2QIV7"/>
<organism evidence="1">
    <name type="scientific">Rhizophora mucronata</name>
    <name type="common">Asiatic mangrove</name>
    <dbReference type="NCBI Taxonomy" id="61149"/>
    <lineage>
        <taxon>Eukaryota</taxon>
        <taxon>Viridiplantae</taxon>
        <taxon>Streptophyta</taxon>
        <taxon>Embryophyta</taxon>
        <taxon>Tracheophyta</taxon>
        <taxon>Spermatophyta</taxon>
        <taxon>Magnoliopsida</taxon>
        <taxon>eudicotyledons</taxon>
        <taxon>Gunneridae</taxon>
        <taxon>Pentapetalae</taxon>
        <taxon>rosids</taxon>
        <taxon>fabids</taxon>
        <taxon>Malpighiales</taxon>
        <taxon>Rhizophoraceae</taxon>
        <taxon>Rhizophora</taxon>
    </lineage>
</organism>
<reference evidence="1" key="1">
    <citation type="submission" date="2018-02" db="EMBL/GenBank/DDBJ databases">
        <title>Rhizophora mucronata_Transcriptome.</title>
        <authorList>
            <person name="Meera S.P."/>
            <person name="Sreeshan A."/>
            <person name="Augustine A."/>
        </authorList>
    </citation>
    <scope>NUCLEOTIDE SEQUENCE</scope>
    <source>
        <tissue evidence="1">Leaf</tissue>
    </source>
</reference>
<dbReference type="EMBL" id="GGEC01086361">
    <property type="protein sequence ID" value="MBX66845.1"/>
    <property type="molecule type" value="Transcribed_RNA"/>
</dbReference>